<dbReference type="EMBL" id="JACRTA010000003">
    <property type="protein sequence ID" value="MBC8568859.1"/>
    <property type="molecule type" value="Genomic_DNA"/>
</dbReference>
<evidence type="ECO:0000313" key="3">
    <source>
        <dbReference type="Proteomes" id="UP000610862"/>
    </source>
</evidence>
<keyword evidence="3" id="KW-1185">Reference proteome</keyword>
<keyword evidence="1" id="KW-0812">Transmembrane</keyword>
<feature type="transmembrane region" description="Helical" evidence="1">
    <location>
        <begin position="111"/>
        <end position="130"/>
    </location>
</feature>
<dbReference type="Proteomes" id="UP000610862">
    <property type="component" value="Unassembled WGS sequence"/>
</dbReference>
<evidence type="ECO:0000313" key="2">
    <source>
        <dbReference type="EMBL" id="MBC8568859.1"/>
    </source>
</evidence>
<organism evidence="2 3">
    <name type="scientific">Lentihominibacter hominis</name>
    <dbReference type="NCBI Taxonomy" id="2763645"/>
    <lineage>
        <taxon>Bacteria</taxon>
        <taxon>Bacillati</taxon>
        <taxon>Bacillota</taxon>
        <taxon>Clostridia</taxon>
        <taxon>Peptostreptococcales</taxon>
        <taxon>Anaerovoracaceae</taxon>
        <taxon>Lentihominibacter</taxon>
    </lineage>
</organism>
<keyword evidence="1" id="KW-1133">Transmembrane helix</keyword>
<dbReference type="RefSeq" id="WP_187525508.1">
    <property type="nucleotide sequence ID" value="NZ_JACRTA010000003.1"/>
</dbReference>
<dbReference type="Pfam" id="PF09605">
    <property type="entry name" value="Trep_Strep"/>
    <property type="match status" value="1"/>
</dbReference>
<evidence type="ECO:0000256" key="1">
    <source>
        <dbReference type="SAM" id="Phobius"/>
    </source>
</evidence>
<name>A0A926I5G1_9FIRM</name>
<proteinExistence type="predicted"/>
<feature type="transmembrane region" description="Helical" evidence="1">
    <location>
        <begin position="158"/>
        <end position="182"/>
    </location>
</feature>
<keyword evidence="1" id="KW-0472">Membrane</keyword>
<reference evidence="2" key="1">
    <citation type="submission" date="2020-08" db="EMBL/GenBank/DDBJ databases">
        <title>Genome public.</title>
        <authorList>
            <person name="Liu C."/>
            <person name="Sun Q."/>
        </authorList>
    </citation>
    <scope>NUCLEOTIDE SEQUENCE</scope>
    <source>
        <strain evidence="2">NSJ-24</strain>
    </source>
</reference>
<dbReference type="InterPro" id="IPR011733">
    <property type="entry name" value="CHP02185_IM"/>
</dbReference>
<sequence>MNKLQGKDFINIGIFTAIYFIVIFAVASIGFIPIFIPLISVIVPLVGGIPMMLFFSKIRKFGMITVSGLLLGIIMLITGMGYWCILTGIVFGLLSDLALKACGYKNYKREILTHGLFSMWVIGAFIPIVVTRADYYQNLLPGYGEEYADTLMSYMPDWILPVLLAASFISGIAGGIIGYRIFKKHFERAGIA</sequence>
<feature type="transmembrane region" description="Helical" evidence="1">
    <location>
        <begin position="9"/>
        <end position="29"/>
    </location>
</feature>
<comment type="caution">
    <text evidence="2">The sequence shown here is derived from an EMBL/GenBank/DDBJ whole genome shotgun (WGS) entry which is preliminary data.</text>
</comment>
<protein>
    <submittedName>
        <fullName evidence="2">MptD family putative ECF transporter S component</fullName>
    </submittedName>
</protein>
<accession>A0A926I5G1</accession>
<gene>
    <name evidence="2" type="ORF">H8692_08820</name>
</gene>
<dbReference type="NCBIfam" id="TIGR02185">
    <property type="entry name" value="Trep_Strep"/>
    <property type="match status" value="1"/>
</dbReference>
<dbReference type="AlphaFoldDB" id="A0A926I5G1"/>
<feature type="transmembrane region" description="Helical" evidence="1">
    <location>
        <begin position="35"/>
        <end position="54"/>
    </location>
</feature>